<feature type="compositionally biased region" description="Polar residues" evidence="1">
    <location>
        <begin position="243"/>
        <end position="257"/>
    </location>
</feature>
<accession>A0A9P7H5I7</accession>
<protein>
    <recommendedName>
        <fullName evidence="5">Fibroin-3</fullName>
    </recommendedName>
</protein>
<name>A0A9P7H5I7_9HYPO</name>
<feature type="compositionally biased region" description="Polar residues" evidence="1">
    <location>
        <begin position="305"/>
        <end position="316"/>
    </location>
</feature>
<reference evidence="3" key="1">
    <citation type="submission" date="2021-04" db="EMBL/GenBank/DDBJ databases">
        <title>Draft genome of Fusarium avenaceum strain F156N33, isolated from an atmospheric sample in Virginia.</title>
        <authorList>
            <person name="Yang S."/>
            <person name="Vinatzer B.A."/>
            <person name="Coleman J."/>
        </authorList>
    </citation>
    <scope>NUCLEOTIDE SEQUENCE</scope>
    <source>
        <strain evidence="3">F156N33</strain>
    </source>
</reference>
<evidence type="ECO:0000313" key="4">
    <source>
        <dbReference type="Proteomes" id="UP000782241"/>
    </source>
</evidence>
<comment type="caution">
    <text evidence="3">The sequence shown here is derived from an EMBL/GenBank/DDBJ whole genome shotgun (WGS) entry which is preliminary data.</text>
</comment>
<keyword evidence="4" id="KW-1185">Reference proteome</keyword>
<feature type="transmembrane region" description="Helical" evidence="2">
    <location>
        <begin position="84"/>
        <end position="105"/>
    </location>
</feature>
<keyword evidence="2" id="KW-1133">Transmembrane helix</keyword>
<evidence type="ECO:0000313" key="3">
    <source>
        <dbReference type="EMBL" id="KAG5658822.1"/>
    </source>
</evidence>
<proteinExistence type="predicted"/>
<keyword evidence="2" id="KW-0812">Transmembrane</keyword>
<sequence length="486" mass="52610">SSVLEATESNTMPSIDEAMARSLKGSAWEIVKDKFARTIVAHLERRDMIADAAQSTDAIAQGSEDFATAFSSWDNCMNVLWCKWPVIGVMIIGGLIIFSIVWCIIRCCCCGLSCCCNCFQCLKCCGNCCGACDPPRSATKHLDDPYAPQSQHHGYRSEPPMNPSMNPSVPQYGITKPVRNEPPQYAEFETSKGRDDDALPEMPSWEGANSKKVEVHTEAVEMDTLSKPPPSQQSSMMGGALPNNLTPYGQPQSNSSGYLGAGQVPDPYSPLDQQGGYGYQAPGMNQGYGGAIAAAPLPHERRSPALNQNGYAQNQGYGHEQGFEQGAGYGQMQGYGQTQGYSQNTSPHDYAANLGGYRGSPSPRPASLVKRTSTHQDEFGSYGQLPPRRSPAIPENCGYGSPVRQSPGPQNDFGYAQPPRQSPAPMNNYYAPPPGPEASYNARPVPQRQHMPESQSPVHHNAGFDSGFARPPSPQQPYPGFKPYQP</sequence>
<dbReference type="AlphaFoldDB" id="A0A9P7H5I7"/>
<dbReference type="PANTHER" id="PTHR40018">
    <property type="entry name" value="[PSI+] INDUCTION PROTEIN 2"/>
    <property type="match status" value="1"/>
</dbReference>
<dbReference type="GO" id="GO:0005886">
    <property type="term" value="C:plasma membrane"/>
    <property type="evidence" value="ECO:0007669"/>
    <property type="project" value="TreeGrafter"/>
</dbReference>
<dbReference type="EMBL" id="JAGPUO010000013">
    <property type="protein sequence ID" value="KAG5658822.1"/>
    <property type="molecule type" value="Genomic_DNA"/>
</dbReference>
<feature type="region of interest" description="Disordered" evidence="1">
    <location>
        <begin position="301"/>
        <end position="486"/>
    </location>
</feature>
<feature type="region of interest" description="Disordered" evidence="1">
    <location>
        <begin position="219"/>
        <end position="282"/>
    </location>
</feature>
<feature type="region of interest" description="Disordered" evidence="1">
    <location>
        <begin position="143"/>
        <end position="176"/>
    </location>
</feature>
<keyword evidence="2" id="KW-0472">Membrane</keyword>
<evidence type="ECO:0000256" key="2">
    <source>
        <dbReference type="SAM" id="Phobius"/>
    </source>
</evidence>
<gene>
    <name evidence="3" type="ORF">KAF25_007375</name>
</gene>
<dbReference type="InterPro" id="IPR037504">
    <property type="entry name" value="PSI_induc_2"/>
</dbReference>
<feature type="compositionally biased region" description="Low complexity" evidence="1">
    <location>
        <begin position="334"/>
        <end position="343"/>
    </location>
</feature>
<feature type="non-terminal residue" evidence="3">
    <location>
        <position position="1"/>
    </location>
</feature>
<dbReference type="GO" id="GO:0005935">
    <property type="term" value="C:cellular bud neck"/>
    <property type="evidence" value="ECO:0007669"/>
    <property type="project" value="TreeGrafter"/>
</dbReference>
<dbReference type="Proteomes" id="UP000782241">
    <property type="component" value="Unassembled WGS sequence"/>
</dbReference>
<organism evidence="3 4">
    <name type="scientific">Fusarium avenaceum</name>
    <dbReference type="NCBI Taxonomy" id="40199"/>
    <lineage>
        <taxon>Eukaryota</taxon>
        <taxon>Fungi</taxon>
        <taxon>Dikarya</taxon>
        <taxon>Ascomycota</taxon>
        <taxon>Pezizomycotina</taxon>
        <taxon>Sordariomycetes</taxon>
        <taxon>Hypocreomycetidae</taxon>
        <taxon>Hypocreales</taxon>
        <taxon>Nectriaceae</taxon>
        <taxon>Fusarium</taxon>
        <taxon>Fusarium tricinctum species complex</taxon>
    </lineage>
</organism>
<evidence type="ECO:0000256" key="1">
    <source>
        <dbReference type="SAM" id="MobiDB-lite"/>
    </source>
</evidence>
<dbReference type="PANTHER" id="PTHR40018:SF1">
    <property type="entry name" value="[PSI+] INDUCTION PROTEIN 2"/>
    <property type="match status" value="1"/>
</dbReference>
<evidence type="ECO:0008006" key="5">
    <source>
        <dbReference type="Google" id="ProtNLM"/>
    </source>
</evidence>